<proteinExistence type="predicted"/>
<dbReference type="RefSeq" id="WP_252779626.1">
    <property type="nucleotide sequence ID" value="NZ_CP097478.1"/>
</dbReference>
<keyword evidence="2" id="KW-1185">Reference proteome</keyword>
<sequence>MNDQQRKQLQTAQAQVSAGHYANATPTLLRLYDESDDEAVLAPLAHSFLGQHQIIEANRLVDEHFAFFVTQQLGLLTDVLLANRRFVELHILLAQLPAAQTEAARTKLQTAETTGTNLDEAGERQFKHLGAFTPQAQQAIIAQAEHLPLANYVAATVTNLQDPDVHPIWRLQLLNNLMRLRIKTPVSLLWIDQQTYTVQPDQLAEVTETTAYQQLQRLVTAKYGQVDPIKQTQLMSLMQVELQNLYPFLDRIMTDPKLWLEQLERQSQGEPLESAKPSVTNWLTLIEKLMAGLISEKEA</sequence>
<gene>
    <name evidence="1" type="ORF">M8332_04320</name>
</gene>
<dbReference type="EMBL" id="CP097478">
    <property type="protein sequence ID" value="USS92862.1"/>
    <property type="molecule type" value="Genomic_DNA"/>
</dbReference>
<organism evidence="1 2">
    <name type="scientific">Fructilactobacillus ixorae</name>
    <dbReference type="NCBI Taxonomy" id="1750535"/>
    <lineage>
        <taxon>Bacteria</taxon>
        <taxon>Bacillati</taxon>
        <taxon>Bacillota</taxon>
        <taxon>Bacilli</taxon>
        <taxon>Lactobacillales</taxon>
        <taxon>Lactobacillaceae</taxon>
        <taxon>Fructilactobacillus</taxon>
    </lineage>
</organism>
<protein>
    <submittedName>
        <fullName evidence="1">Uncharacterized protein</fullName>
    </submittedName>
</protein>
<name>A0ABY5C2R2_9LACO</name>
<evidence type="ECO:0000313" key="1">
    <source>
        <dbReference type="EMBL" id="USS92862.1"/>
    </source>
</evidence>
<dbReference type="Proteomes" id="UP001057532">
    <property type="component" value="Chromosome"/>
</dbReference>
<reference evidence="1" key="1">
    <citation type="submission" date="2022-05" db="EMBL/GenBank/DDBJ databases">
        <authorList>
            <person name="Oliphant S.A."/>
            <person name="Watson-Haigh N.S."/>
            <person name="Sumby K.M."/>
            <person name="Gardner J.M."/>
            <person name="Jiranek V."/>
        </authorList>
    </citation>
    <scope>NUCLEOTIDE SEQUENCE</scope>
    <source>
        <strain evidence="1">Ru20-1</strain>
    </source>
</reference>
<evidence type="ECO:0000313" key="2">
    <source>
        <dbReference type="Proteomes" id="UP001057532"/>
    </source>
</evidence>
<accession>A0ABY5C2R2</accession>